<dbReference type="EMBL" id="KZ665169">
    <property type="protein sequence ID" value="PPS01108.1"/>
    <property type="molecule type" value="Genomic_DNA"/>
</dbReference>
<dbReference type="AlphaFoldDB" id="A0A2P5XCQ0"/>
<protein>
    <recommendedName>
        <fullName evidence="4">Retrotransposon gag domain-containing protein</fullName>
    </recommendedName>
</protein>
<dbReference type="Proteomes" id="UP000239757">
    <property type="component" value="Unassembled WGS sequence"/>
</dbReference>
<evidence type="ECO:0000256" key="1">
    <source>
        <dbReference type="SAM" id="MobiDB-lite"/>
    </source>
</evidence>
<evidence type="ECO:0000313" key="3">
    <source>
        <dbReference type="Proteomes" id="UP000239757"/>
    </source>
</evidence>
<feature type="region of interest" description="Disordered" evidence="1">
    <location>
        <begin position="89"/>
        <end position="146"/>
    </location>
</feature>
<dbReference type="OrthoDB" id="1746660at2759"/>
<gene>
    <name evidence="2" type="ORF">GOBAR_AA19556</name>
</gene>
<evidence type="ECO:0000313" key="2">
    <source>
        <dbReference type="EMBL" id="PPS01108.1"/>
    </source>
</evidence>
<organism evidence="2 3">
    <name type="scientific">Gossypium barbadense</name>
    <name type="common">Sea Island cotton</name>
    <name type="synonym">Hibiscus barbadensis</name>
    <dbReference type="NCBI Taxonomy" id="3634"/>
    <lineage>
        <taxon>Eukaryota</taxon>
        <taxon>Viridiplantae</taxon>
        <taxon>Streptophyta</taxon>
        <taxon>Embryophyta</taxon>
        <taxon>Tracheophyta</taxon>
        <taxon>Spermatophyta</taxon>
        <taxon>Magnoliopsida</taxon>
        <taxon>eudicotyledons</taxon>
        <taxon>Gunneridae</taxon>
        <taxon>Pentapetalae</taxon>
        <taxon>rosids</taxon>
        <taxon>malvids</taxon>
        <taxon>Malvales</taxon>
        <taxon>Malvaceae</taxon>
        <taxon>Malvoideae</taxon>
        <taxon>Gossypium</taxon>
    </lineage>
</organism>
<proteinExistence type="predicted"/>
<evidence type="ECO:0008006" key="4">
    <source>
        <dbReference type="Google" id="ProtNLM"/>
    </source>
</evidence>
<accession>A0A2P5XCQ0</accession>
<reference evidence="2 3" key="1">
    <citation type="submission" date="2015-01" db="EMBL/GenBank/DDBJ databases">
        <title>Genome of allotetraploid Gossypium barbadense reveals genomic plasticity and fiber elongation in cotton evolution.</title>
        <authorList>
            <person name="Chen X."/>
            <person name="Liu X."/>
            <person name="Zhao B."/>
            <person name="Zheng H."/>
            <person name="Hu Y."/>
            <person name="Lu G."/>
            <person name="Yang C."/>
            <person name="Chen J."/>
            <person name="Shan C."/>
            <person name="Zhang L."/>
            <person name="Zhou Y."/>
            <person name="Wang L."/>
            <person name="Guo W."/>
            <person name="Bai Y."/>
            <person name="Ruan J."/>
            <person name="Shangguan X."/>
            <person name="Mao Y."/>
            <person name="Jiang J."/>
            <person name="Zhu Y."/>
            <person name="Lei J."/>
            <person name="Kang H."/>
            <person name="Chen S."/>
            <person name="He X."/>
            <person name="Wang R."/>
            <person name="Wang Y."/>
            <person name="Chen J."/>
            <person name="Wang L."/>
            <person name="Yu S."/>
            <person name="Wang B."/>
            <person name="Wei J."/>
            <person name="Song S."/>
            <person name="Lu X."/>
            <person name="Gao Z."/>
            <person name="Gu W."/>
            <person name="Deng X."/>
            <person name="Ma D."/>
            <person name="Wang S."/>
            <person name="Liang W."/>
            <person name="Fang L."/>
            <person name="Cai C."/>
            <person name="Zhu X."/>
            <person name="Zhou B."/>
            <person name="Zhang Y."/>
            <person name="Chen Z."/>
            <person name="Xu S."/>
            <person name="Zhu R."/>
            <person name="Wang S."/>
            <person name="Zhang T."/>
            <person name="Zhao G."/>
        </authorList>
    </citation>
    <scope>NUCLEOTIDE SEQUENCE [LARGE SCALE GENOMIC DNA]</scope>
    <source>
        <strain evidence="3">cv. Xinhai21</strain>
        <tissue evidence="2">Leaf</tissue>
    </source>
</reference>
<sequence length="146" mass="16274">MERNYPTHTSGYAHVVRGKVKVRANSDDVFPFAPKLVQVELPLFTGKDPEEWLASAHDFFEFYGLQEDIKNEVFSHCSSSMIKEARLHDKRQLGRASSNKQPPLLPTPNLVITGPKFQPGCPPPVDQPNPAISTIPMPRHISSAEA</sequence>
<name>A0A2P5XCQ0_GOSBA</name>